<evidence type="ECO:0000256" key="3">
    <source>
        <dbReference type="ARBA" id="ARBA00022884"/>
    </source>
</evidence>
<evidence type="ECO:0000256" key="5">
    <source>
        <dbReference type="SAM" id="MobiDB-lite"/>
    </source>
</evidence>
<dbReference type="InterPro" id="IPR012677">
    <property type="entry name" value="Nucleotide-bd_a/b_plait_sf"/>
</dbReference>
<keyword evidence="1" id="KW-0963">Cytoplasm</keyword>
<dbReference type="InterPro" id="IPR035979">
    <property type="entry name" value="RBD_domain_sf"/>
</dbReference>
<keyword evidence="4" id="KW-0648">Protein biosynthesis</keyword>
<evidence type="ECO:0000259" key="6">
    <source>
        <dbReference type="PROSITE" id="PS50102"/>
    </source>
</evidence>
<dbReference type="InterPro" id="IPR024675">
    <property type="entry name" value="eIF3g_N"/>
</dbReference>
<dbReference type="AlphaFoldDB" id="A0A6C0C7C1"/>
<dbReference type="InterPro" id="IPR034240">
    <property type="entry name" value="eIF3G_RRM"/>
</dbReference>
<dbReference type="PROSITE" id="PS50102">
    <property type="entry name" value="RRM"/>
    <property type="match status" value="1"/>
</dbReference>
<dbReference type="InterPro" id="IPR000504">
    <property type="entry name" value="RRM_dom"/>
</dbReference>
<dbReference type="InterPro" id="IPR017334">
    <property type="entry name" value="eIF3_g"/>
</dbReference>
<dbReference type="PANTHER" id="PTHR10352">
    <property type="entry name" value="EUKARYOTIC TRANSLATION INITIATION FACTOR 3 SUBUNIT G"/>
    <property type="match status" value="1"/>
</dbReference>
<dbReference type="SUPFAM" id="SSF54928">
    <property type="entry name" value="RNA-binding domain, RBD"/>
    <property type="match status" value="1"/>
</dbReference>
<dbReference type="GO" id="GO:0003743">
    <property type="term" value="F:translation initiation factor activity"/>
    <property type="evidence" value="ECO:0007669"/>
    <property type="project" value="UniProtKB-KW"/>
</dbReference>
<reference evidence="7" key="1">
    <citation type="journal article" date="2020" name="Nature">
        <title>Giant virus diversity and host interactions through global metagenomics.</title>
        <authorList>
            <person name="Schulz F."/>
            <person name="Roux S."/>
            <person name="Paez-Espino D."/>
            <person name="Jungbluth S."/>
            <person name="Walsh D.A."/>
            <person name="Denef V.J."/>
            <person name="McMahon K.D."/>
            <person name="Konstantinidis K.T."/>
            <person name="Eloe-Fadrosh E.A."/>
            <person name="Kyrpides N.C."/>
            <person name="Woyke T."/>
        </authorList>
    </citation>
    <scope>NUCLEOTIDE SEQUENCE</scope>
    <source>
        <strain evidence="7">GVMAG-M-3300020192-26</strain>
    </source>
</reference>
<dbReference type="Pfam" id="PF12353">
    <property type="entry name" value="eIF3g"/>
    <property type="match status" value="1"/>
</dbReference>
<dbReference type="GO" id="GO:0003723">
    <property type="term" value="F:RNA binding"/>
    <property type="evidence" value="ECO:0007669"/>
    <property type="project" value="UniProtKB-KW"/>
</dbReference>
<evidence type="ECO:0000313" key="7">
    <source>
        <dbReference type="EMBL" id="QHT00257.1"/>
    </source>
</evidence>
<dbReference type="Gene3D" id="3.30.70.330">
    <property type="match status" value="1"/>
</dbReference>
<dbReference type="SMART" id="SM00360">
    <property type="entry name" value="RRM"/>
    <property type="match status" value="1"/>
</dbReference>
<proteinExistence type="predicted"/>
<dbReference type="Pfam" id="PF00076">
    <property type="entry name" value="RRM_1"/>
    <property type="match status" value="1"/>
</dbReference>
<dbReference type="EMBL" id="MN739353">
    <property type="protein sequence ID" value="QHT00257.1"/>
    <property type="molecule type" value="Genomic_DNA"/>
</dbReference>
<accession>A0A6C0C7C1</accession>
<feature type="domain" description="RRM" evidence="6">
    <location>
        <begin position="217"/>
        <end position="295"/>
    </location>
</feature>
<organism evidence="7">
    <name type="scientific">viral metagenome</name>
    <dbReference type="NCBI Taxonomy" id="1070528"/>
    <lineage>
        <taxon>unclassified sequences</taxon>
        <taxon>metagenomes</taxon>
        <taxon>organismal metagenomes</taxon>
    </lineage>
</organism>
<feature type="region of interest" description="Disordered" evidence="5">
    <location>
        <begin position="162"/>
        <end position="209"/>
    </location>
</feature>
<dbReference type="CDD" id="cd12408">
    <property type="entry name" value="RRM_eIF3G_like"/>
    <property type="match status" value="1"/>
</dbReference>
<protein>
    <recommendedName>
        <fullName evidence="6">RRM domain-containing protein</fullName>
    </recommendedName>
</protein>
<keyword evidence="3" id="KW-0694">RNA-binding</keyword>
<sequence>MYEDYETVPDENGIKFIITHKMNSEGKMVRITKKTRVRTIISDGAAARKKRIEERQRGWKKFGKCVNSNDAGVTLRGEEIFLALGDDGRRKKEKMEQEKRDKQELDMIHNSLLDAQKKMICGTCSSLPTQIDQSVWKPSWLKNGERPPEIKSVYVPPHRTNADATTAYVPPHKKNPDATPTTAYVPPHKKTNPDATPTTGYVPPHRKTNFDTKDTITTIRVSNLSEEINETDLSEMFQKFGRILRINLVKDKLTGASREFAFITFADRQDAQNAMDKMDKQGLNNLIIRIEWAEK</sequence>
<dbReference type="PIRSF" id="PIRSF037949">
    <property type="entry name" value="Transl_init_eIF-3_RNA-bind"/>
    <property type="match status" value="1"/>
</dbReference>
<evidence type="ECO:0000256" key="4">
    <source>
        <dbReference type="ARBA" id="ARBA00022917"/>
    </source>
</evidence>
<dbReference type="GO" id="GO:0005852">
    <property type="term" value="C:eukaryotic translation initiation factor 3 complex"/>
    <property type="evidence" value="ECO:0007669"/>
    <property type="project" value="InterPro"/>
</dbReference>
<evidence type="ECO:0000256" key="1">
    <source>
        <dbReference type="ARBA" id="ARBA00022490"/>
    </source>
</evidence>
<name>A0A6C0C7C1_9ZZZZ</name>
<keyword evidence="2" id="KW-0396">Initiation factor</keyword>
<evidence type="ECO:0000256" key="2">
    <source>
        <dbReference type="ARBA" id="ARBA00022540"/>
    </source>
</evidence>